<evidence type="ECO:0008006" key="3">
    <source>
        <dbReference type="Google" id="ProtNLM"/>
    </source>
</evidence>
<sequence>MSVYDKLFQLQLRLKQNKVNQQRKRDEVKRLCQSYENQVYHLIYLLYNFSCHIWYHLTEPNEFSLKDENGFLKICDKQKQKCNNYSELFLNITSIPTEPENKTRLNAVLGVSDELRQLPNDLNNFLNSSSIDQSSILSLPLESFLLVLTLFNFFWSNESSDLFTNFILKLESKDVLKFLQCLIIHPSIQIYFTSALKPIFYLMSSIDSNQNIDLNKALLDSLLEFSPLIPAFFKNIFSELKLSNEEKSKIFYETFLRNYLTNFSAFGIFSSEIRIFHKEHFISLVDTLDKYFLKNEIERPDQISSEKFIENLFSSSQSICIIPNEERLMTISKNYCAATLVDKRSLNLIHNQKDKTPESTQTPFQTRQTSSQILSTPIFFVPHSPVQAHLSTHLGSRLSSDSAVNIASRILLKSDLIHIEDTENKTKSPSIENIETNNKNDDDEAIPVVSFESSSMKPFEYFEKIVDLSFSRVADPQVEVDLDKLEPLVTNMTLEGLCNLIENELSIIEISSNNTTGDESEPFNDFDQDDDIVSTLTSATSAIDPLKRISLYSTQYSLINKMCTFINSQIAESTNTANFLLISKFTFQYIERNSPDSNINESKQFELYYQLAFNDMMNFNAQNENANSLLFPTSISNDNLKLSNTGVNNRISSSSSNVRQMHASNPNSNLIGNSSPNLNLNDRPKAWANIQPDFITHRNFHSCLSYKLDLLNSIKKDEKVIDEANKMKKFLIDNKEKLIDSQQHKFLEIYLKEPDRLKYFNEEFKIAFSSNMPFIRIDHIHQAYQALIGLLQMQGMDEIGADQIIPFAVVSTVLLMTSKEATPEFGNELTFTYTYFTRYIEPFISSYNILNHSQEYSLIQFLSTYQFFHQSMK</sequence>
<reference evidence="1 2" key="1">
    <citation type="submission" date="2024-04" db="EMBL/GenBank/DDBJ databases">
        <title>Tritrichomonas musculus Genome.</title>
        <authorList>
            <person name="Alves-Ferreira E."/>
            <person name="Grigg M."/>
            <person name="Lorenzi H."/>
            <person name="Galac M."/>
        </authorList>
    </citation>
    <scope>NUCLEOTIDE SEQUENCE [LARGE SCALE GENOMIC DNA]</scope>
    <source>
        <strain evidence="1 2">EAF2021</strain>
    </source>
</reference>
<comment type="caution">
    <text evidence="1">The sequence shown here is derived from an EMBL/GenBank/DDBJ whole genome shotgun (WGS) entry which is preliminary data.</text>
</comment>
<evidence type="ECO:0000313" key="1">
    <source>
        <dbReference type="EMBL" id="KAK8893566.1"/>
    </source>
</evidence>
<protein>
    <recommendedName>
        <fullName evidence="3">VPS9 domain-containing protein</fullName>
    </recommendedName>
</protein>
<proteinExistence type="predicted"/>
<accession>A0ABR2KRX5</accession>
<keyword evidence="2" id="KW-1185">Reference proteome</keyword>
<organism evidence="1 2">
    <name type="scientific">Tritrichomonas musculus</name>
    <dbReference type="NCBI Taxonomy" id="1915356"/>
    <lineage>
        <taxon>Eukaryota</taxon>
        <taxon>Metamonada</taxon>
        <taxon>Parabasalia</taxon>
        <taxon>Tritrichomonadida</taxon>
        <taxon>Tritrichomonadidae</taxon>
        <taxon>Tritrichomonas</taxon>
    </lineage>
</organism>
<evidence type="ECO:0000313" key="2">
    <source>
        <dbReference type="Proteomes" id="UP001470230"/>
    </source>
</evidence>
<name>A0ABR2KRX5_9EUKA</name>
<dbReference type="Proteomes" id="UP001470230">
    <property type="component" value="Unassembled WGS sequence"/>
</dbReference>
<gene>
    <name evidence="1" type="ORF">M9Y10_021989</name>
</gene>
<dbReference type="EMBL" id="JAPFFF010000003">
    <property type="protein sequence ID" value="KAK8893566.1"/>
    <property type="molecule type" value="Genomic_DNA"/>
</dbReference>